<protein>
    <submittedName>
        <fullName evidence="1">Uncharacterized protein</fullName>
    </submittedName>
</protein>
<dbReference type="OrthoDB" id="10577045at2759"/>
<dbReference type="AlphaFoldDB" id="A0A7R8X0I6"/>
<organism evidence="1">
    <name type="scientific">Darwinula stevensoni</name>
    <dbReference type="NCBI Taxonomy" id="69355"/>
    <lineage>
        <taxon>Eukaryota</taxon>
        <taxon>Metazoa</taxon>
        <taxon>Ecdysozoa</taxon>
        <taxon>Arthropoda</taxon>
        <taxon>Crustacea</taxon>
        <taxon>Oligostraca</taxon>
        <taxon>Ostracoda</taxon>
        <taxon>Podocopa</taxon>
        <taxon>Podocopida</taxon>
        <taxon>Darwinulocopina</taxon>
        <taxon>Darwinuloidea</taxon>
        <taxon>Darwinulidae</taxon>
        <taxon>Darwinula</taxon>
    </lineage>
</organism>
<sequence>MPPGEYKCSIYLIGPRPGSPGRYLSTVQTGKANCGSDNKLTPAERDYFVKACNNSVYKGLTHSFSLESTVPSSFKDNPDEPDRTFGDYLCTKVIQPNGCGFQYAIYMSECGGEAYDTGFRGPEPICCKANPFTQENKYISCSQWTPREDRPIPPLCKPFVRP</sequence>
<name>A0A7R8X0I6_9CRUS</name>
<reference evidence="1" key="1">
    <citation type="submission" date="2020-11" db="EMBL/GenBank/DDBJ databases">
        <authorList>
            <person name="Tran Van P."/>
        </authorList>
    </citation>
    <scope>NUCLEOTIDE SEQUENCE</scope>
</reference>
<dbReference type="EMBL" id="LR899536">
    <property type="protein sequence ID" value="CAD7240283.1"/>
    <property type="molecule type" value="Genomic_DNA"/>
</dbReference>
<dbReference type="EMBL" id="CAJPEV010000019">
    <property type="protein sequence ID" value="CAG0878891.1"/>
    <property type="molecule type" value="Genomic_DNA"/>
</dbReference>
<accession>A0A7R8X0I6</accession>
<dbReference type="Proteomes" id="UP000677054">
    <property type="component" value="Unassembled WGS sequence"/>
</dbReference>
<evidence type="ECO:0000313" key="2">
    <source>
        <dbReference type="Proteomes" id="UP000677054"/>
    </source>
</evidence>
<gene>
    <name evidence="1" type="ORF">DSTB1V02_LOCUS310</name>
</gene>
<keyword evidence="2" id="KW-1185">Reference proteome</keyword>
<proteinExistence type="predicted"/>
<evidence type="ECO:0000313" key="1">
    <source>
        <dbReference type="EMBL" id="CAD7240283.1"/>
    </source>
</evidence>